<dbReference type="Proteomes" id="UP001194468">
    <property type="component" value="Unassembled WGS sequence"/>
</dbReference>
<keyword evidence="3" id="KW-1185">Reference proteome</keyword>
<sequence length="233" mass="24621">MRFNSGLISCLLLASAVLAGSYQSQQLNLLKRSPQIQDNSELAGASIDSGGIGTFNTITGIFVAPILSGDRDSAVVVWMSIDSDDNSNGCSSHVVASLISTVTSDGTQHQASMRWFPHPWVDFPLNMVSGDRVQVTFNSSDLLRGQSVTKEFRTNDSLCGRYADWMVGRVAANGGVPLANFSRLTIQSTSAGAQGAHSYGPAAATTLFQMPTDHGVVKPITDSDSISIDASGM</sequence>
<name>A0AAD4BLG4_BOLED</name>
<dbReference type="PANTHER" id="PTHR37536">
    <property type="entry name" value="PUTATIVE (AFU_ORTHOLOGUE AFUA_3G02970)-RELATED"/>
    <property type="match status" value="1"/>
</dbReference>
<evidence type="ECO:0000313" key="2">
    <source>
        <dbReference type="EMBL" id="KAF8434322.1"/>
    </source>
</evidence>
<feature type="signal peptide" evidence="1">
    <location>
        <begin position="1"/>
        <end position="19"/>
    </location>
</feature>
<evidence type="ECO:0008006" key="4">
    <source>
        <dbReference type="Google" id="ProtNLM"/>
    </source>
</evidence>
<feature type="chain" id="PRO_5042023070" description="Concanavalin A-like lectin/glucanase" evidence="1">
    <location>
        <begin position="20"/>
        <end position="233"/>
    </location>
</feature>
<dbReference type="SUPFAM" id="SSF49899">
    <property type="entry name" value="Concanavalin A-like lectins/glucanases"/>
    <property type="match status" value="1"/>
</dbReference>
<reference evidence="2" key="2">
    <citation type="journal article" date="2020" name="Nat. Commun.">
        <title>Large-scale genome sequencing of mycorrhizal fungi provides insights into the early evolution of symbiotic traits.</title>
        <authorList>
            <person name="Miyauchi S."/>
            <person name="Kiss E."/>
            <person name="Kuo A."/>
            <person name="Drula E."/>
            <person name="Kohler A."/>
            <person name="Sanchez-Garcia M."/>
            <person name="Morin E."/>
            <person name="Andreopoulos B."/>
            <person name="Barry K.W."/>
            <person name="Bonito G."/>
            <person name="Buee M."/>
            <person name="Carver A."/>
            <person name="Chen C."/>
            <person name="Cichocki N."/>
            <person name="Clum A."/>
            <person name="Culley D."/>
            <person name="Crous P.W."/>
            <person name="Fauchery L."/>
            <person name="Girlanda M."/>
            <person name="Hayes R.D."/>
            <person name="Keri Z."/>
            <person name="LaButti K."/>
            <person name="Lipzen A."/>
            <person name="Lombard V."/>
            <person name="Magnuson J."/>
            <person name="Maillard F."/>
            <person name="Murat C."/>
            <person name="Nolan M."/>
            <person name="Ohm R.A."/>
            <person name="Pangilinan J."/>
            <person name="Pereira M.F."/>
            <person name="Perotto S."/>
            <person name="Peter M."/>
            <person name="Pfister S."/>
            <person name="Riley R."/>
            <person name="Sitrit Y."/>
            <person name="Stielow J.B."/>
            <person name="Szollosi G."/>
            <person name="Zifcakova L."/>
            <person name="Stursova M."/>
            <person name="Spatafora J.W."/>
            <person name="Tedersoo L."/>
            <person name="Vaario L.M."/>
            <person name="Yamada A."/>
            <person name="Yan M."/>
            <person name="Wang P."/>
            <person name="Xu J."/>
            <person name="Bruns T."/>
            <person name="Baldrian P."/>
            <person name="Vilgalys R."/>
            <person name="Dunand C."/>
            <person name="Henrissat B."/>
            <person name="Grigoriev I.V."/>
            <person name="Hibbett D."/>
            <person name="Nagy L.G."/>
            <person name="Martin F.M."/>
        </authorList>
    </citation>
    <scope>NUCLEOTIDE SEQUENCE</scope>
    <source>
        <strain evidence="2">BED1</strain>
    </source>
</reference>
<dbReference type="InterPro" id="IPR038656">
    <property type="entry name" value="Peptidase_G1_sf"/>
</dbReference>
<dbReference type="PANTHER" id="PTHR37536:SF1">
    <property type="entry name" value="ASPERGILLOPEPSIN, PUTAITVE (AFU_ORTHOLOGUE AFUA_7G01200)"/>
    <property type="match status" value="1"/>
</dbReference>
<dbReference type="EMBL" id="WHUW01000029">
    <property type="protein sequence ID" value="KAF8434322.1"/>
    <property type="molecule type" value="Genomic_DNA"/>
</dbReference>
<proteinExistence type="predicted"/>
<dbReference type="GO" id="GO:0070007">
    <property type="term" value="F:glutamic-type endopeptidase activity"/>
    <property type="evidence" value="ECO:0007669"/>
    <property type="project" value="InterPro"/>
</dbReference>
<dbReference type="InterPro" id="IPR000250">
    <property type="entry name" value="Peptidase_G1"/>
</dbReference>
<evidence type="ECO:0000313" key="3">
    <source>
        <dbReference type="Proteomes" id="UP001194468"/>
    </source>
</evidence>
<dbReference type="Pfam" id="PF01828">
    <property type="entry name" value="Peptidase_A4"/>
    <property type="match status" value="1"/>
</dbReference>
<dbReference type="InterPro" id="IPR013320">
    <property type="entry name" value="ConA-like_dom_sf"/>
</dbReference>
<reference evidence="2" key="1">
    <citation type="submission" date="2019-10" db="EMBL/GenBank/DDBJ databases">
        <authorList>
            <consortium name="DOE Joint Genome Institute"/>
            <person name="Kuo A."/>
            <person name="Miyauchi S."/>
            <person name="Kiss E."/>
            <person name="Drula E."/>
            <person name="Kohler A."/>
            <person name="Sanchez-Garcia M."/>
            <person name="Andreopoulos B."/>
            <person name="Barry K.W."/>
            <person name="Bonito G."/>
            <person name="Buee M."/>
            <person name="Carver A."/>
            <person name="Chen C."/>
            <person name="Cichocki N."/>
            <person name="Clum A."/>
            <person name="Culley D."/>
            <person name="Crous P.W."/>
            <person name="Fauchery L."/>
            <person name="Girlanda M."/>
            <person name="Hayes R."/>
            <person name="Keri Z."/>
            <person name="LaButti K."/>
            <person name="Lipzen A."/>
            <person name="Lombard V."/>
            <person name="Magnuson J."/>
            <person name="Maillard F."/>
            <person name="Morin E."/>
            <person name="Murat C."/>
            <person name="Nolan M."/>
            <person name="Ohm R."/>
            <person name="Pangilinan J."/>
            <person name="Pereira M."/>
            <person name="Perotto S."/>
            <person name="Peter M."/>
            <person name="Riley R."/>
            <person name="Sitrit Y."/>
            <person name="Stielow B."/>
            <person name="Szollosi G."/>
            <person name="Zifcakova L."/>
            <person name="Stursova M."/>
            <person name="Spatafora J.W."/>
            <person name="Tedersoo L."/>
            <person name="Vaario L.-M."/>
            <person name="Yamada A."/>
            <person name="Yan M."/>
            <person name="Wang P."/>
            <person name="Xu J."/>
            <person name="Bruns T."/>
            <person name="Baldrian P."/>
            <person name="Vilgalys R."/>
            <person name="Henrissat B."/>
            <person name="Grigoriev I.V."/>
            <person name="Hibbett D."/>
            <person name="Nagy L.G."/>
            <person name="Martin F.M."/>
        </authorList>
    </citation>
    <scope>NUCLEOTIDE SEQUENCE</scope>
    <source>
        <strain evidence="2">BED1</strain>
    </source>
</reference>
<organism evidence="2 3">
    <name type="scientific">Boletus edulis BED1</name>
    <dbReference type="NCBI Taxonomy" id="1328754"/>
    <lineage>
        <taxon>Eukaryota</taxon>
        <taxon>Fungi</taxon>
        <taxon>Dikarya</taxon>
        <taxon>Basidiomycota</taxon>
        <taxon>Agaricomycotina</taxon>
        <taxon>Agaricomycetes</taxon>
        <taxon>Agaricomycetidae</taxon>
        <taxon>Boletales</taxon>
        <taxon>Boletineae</taxon>
        <taxon>Boletaceae</taxon>
        <taxon>Boletoideae</taxon>
        <taxon>Boletus</taxon>
    </lineage>
</organism>
<dbReference type="AlphaFoldDB" id="A0AAD4BLG4"/>
<evidence type="ECO:0000256" key="1">
    <source>
        <dbReference type="SAM" id="SignalP"/>
    </source>
</evidence>
<dbReference type="Gene3D" id="2.60.120.700">
    <property type="entry name" value="Peptidase G1"/>
    <property type="match status" value="1"/>
</dbReference>
<comment type="caution">
    <text evidence="2">The sequence shown here is derived from an EMBL/GenBank/DDBJ whole genome shotgun (WGS) entry which is preliminary data.</text>
</comment>
<keyword evidence="1" id="KW-0732">Signal</keyword>
<gene>
    <name evidence="2" type="ORF">L210DRAFT_3553629</name>
</gene>
<dbReference type="GO" id="GO:0006508">
    <property type="term" value="P:proteolysis"/>
    <property type="evidence" value="ECO:0007669"/>
    <property type="project" value="InterPro"/>
</dbReference>
<protein>
    <recommendedName>
        <fullName evidence="4">Concanavalin A-like lectin/glucanase</fullName>
    </recommendedName>
</protein>
<accession>A0AAD4BLG4</accession>